<reference evidence="5" key="3">
    <citation type="journal article" date="2018" name="Mol. Plant Microbe Interact.">
        <title>Genome sequence resources for the wheat stripe rust pathogen (Puccinia striiformis f. sp. tritici) and the barley stripe rust pathogen (Puccinia striiformis f. sp. hordei).</title>
        <authorList>
            <person name="Xia C."/>
            <person name="Wang M."/>
            <person name="Yin C."/>
            <person name="Cornejo O.E."/>
            <person name="Hulbert S.H."/>
            <person name="Chen X."/>
        </authorList>
    </citation>
    <scope>NUCLEOTIDE SEQUENCE [LARGE SCALE GENOMIC DNA]</scope>
    <source>
        <strain evidence="5">93TX-2</strain>
    </source>
</reference>
<evidence type="ECO:0000313" key="4">
    <source>
        <dbReference type="EMBL" id="POW22048.1"/>
    </source>
</evidence>
<keyword evidence="5" id="KW-1185">Reference proteome</keyword>
<evidence type="ECO:0000256" key="1">
    <source>
        <dbReference type="SAM" id="MobiDB-lite"/>
    </source>
</evidence>
<feature type="domain" description="Myb-like" evidence="3">
    <location>
        <begin position="515"/>
        <end position="573"/>
    </location>
</feature>
<evidence type="ECO:0000313" key="5">
    <source>
        <dbReference type="Proteomes" id="UP000238274"/>
    </source>
</evidence>
<reference evidence="5" key="2">
    <citation type="journal article" date="2018" name="BMC Genomics">
        <title>Genomic insights into host adaptation between the wheat stripe rust pathogen (Puccinia striiformis f. sp. tritici) and the barley stripe rust pathogen (Puccinia striiformis f. sp. hordei).</title>
        <authorList>
            <person name="Xia C."/>
            <person name="Wang M."/>
            <person name="Yin C."/>
            <person name="Cornejo O.E."/>
            <person name="Hulbert S.H."/>
            <person name="Chen X."/>
        </authorList>
    </citation>
    <scope>NUCLEOTIDE SEQUENCE [LARGE SCALE GENOMIC DNA]</scope>
    <source>
        <strain evidence="5">93TX-2</strain>
    </source>
</reference>
<dbReference type="InterPro" id="IPR001005">
    <property type="entry name" value="SANT/Myb"/>
</dbReference>
<dbReference type="PROSITE" id="PS50090">
    <property type="entry name" value="MYB_LIKE"/>
    <property type="match status" value="1"/>
</dbReference>
<feature type="compositionally biased region" description="Polar residues" evidence="1">
    <location>
        <begin position="664"/>
        <end position="678"/>
    </location>
</feature>
<feature type="compositionally biased region" description="Polar residues" evidence="1">
    <location>
        <begin position="169"/>
        <end position="179"/>
    </location>
</feature>
<evidence type="ECO:0000256" key="2">
    <source>
        <dbReference type="SAM" id="SignalP"/>
    </source>
</evidence>
<dbReference type="PANTHER" id="PTHR45125:SF3">
    <property type="entry name" value="NO-APICAL-MERISTEM-ASSOCIATED CARBOXY-TERMINAL DOMAIN PROTEIN"/>
    <property type="match status" value="1"/>
</dbReference>
<protein>
    <recommendedName>
        <fullName evidence="3">Myb-like domain-containing protein</fullName>
    </recommendedName>
</protein>
<feature type="compositionally biased region" description="Low complexity" evidence="1">
    <location>
        <begin position="185"/>
        <end position="197"/>
    </location>
</feature>
<accession>A0A2S4WJX6</accession>
<dbReference type="AlphaFoldDB" id="A0A2S4WJX6"/>
<dbReference type="OrthoDB" id="2507558at2759"/>
<name>A0A2S4WJX6_9BASI</name>
<feature type="compositionally biased region" description="Polar residues" evidence="1">
    <location>
        <begin position="136"/>
        <end position="153"/>
    </location>
</feature>
<feature type="region of interest" description="Disordered" evidence="1">
    <location>
        <begin position="169"/>
        <end position="208"/>
    </location>
</feature>
<evidence type="ECO:0000259" key="3">
    <source>
        <dbReference type="PROSITE" id="PS50090"/>
    </source>
</evidence>
<dbReference type="PANTHER" id="PTHR45125">
    <property type="entry name" value="F21J9.4-RELATED"/>
    <property type="match status" value="1"/>
</dbReference>
<feature type="region of interest" description="Disordered" evidence="1">
    <location>
        <begin position="98"/>
        <end position="153"/>
    </location>
</feature>
<feature type="region of interest" description="Disordered" evidence="1">
    <location>
        <begin position="642"/>
        <end position="680"/>
    </location>
</feature>
<dbReference type="Proteomes" id="UP000238274">
    <property type="component" value="Unassembled WGS sequence"/>
</dbReference>
<feature type="compositionally biased region" description="Pro residues" evidence="1">
    <location>
        <begin position="99"/>
        <end position="118"/>
    </location>
</feature>
<gene>
    <name evidence="4" type="ORF">PSHT_01752</name>
</gene>
<dbReference type="VEuPathDB" id="FungiDB:PSHT_01752"/>
<proteinExistence type="predicted"/>
<sequence>MAKFMLLLTALSVIVEAQQIPMVQPGQQPMPTGQQPASNMAARPIQASAQQFMSQQQQPPVMAPTVGMAGQPQDPSPLITPDPSALTPGMMINPGRTMTPPPQTINTPPQPPATPAAPTPKSSPIDYTSFIPAPFQKNSKPSADPNTSTDPSLSIKQAIPALPASFIPTENQSLNGTTVNKKKQPLNNTTTTNKNQTGFPKNPTFEQSPIININNSSIDIIESPLNPPTATKTMMLKSPAGPLNTTGSPIGGGLSTDNNNFLPNFNRLIEAERFNAGIQVNQVDELKTIELIDQLKSASRMKLSAHQLGNQTIFLNSLTPEQKLILESKLKTLSLTPTQVQLERNYLGTFVSQTDKMAHQAGFDAVKKLLTPEVQRSFDAAEGMKSLQLTDEQKYMYEEGSREFLEDPGMRGSSTGTNNTPNLGMVLFTLIVAELESTHLPKRKAIMESPGTEDRVSTAEAAAAALPLDPAVIEAERIENLLHTLTQQQPILISNEELLAKSTSNSGVGAGRGKKWQAEEDEELCRAWLETSATQAGADNDTFWNRVAEQFLKSAPQSRRPPRSIQQRWAKLHQSITQFGECYDEEQARLSPQPPYNPIDHRKDNGRALKQYKIRTDSNFSHYSCWTILKNRKEWLDHLNKPRLTSTSSSSKRKTQPEEDDQPLESTSSKSVKLSTDDNNPDSKRLKLIQDLIDSINEKNKLLKQFIDLENQANQIKIMEKFPDDHHSLVWFKIKQQEILNEFNLNILS</sequence>
<feature type="signal peptide" evidence="2">
    <location>
        <begin position="1"/>
        <end position="17"/>
    </location>
</feature>
<organism evidence="4 5">
    <name type="scientific">Puccinia striiformis</name>
    <dbReference type="NCBI Taxonomy" id="27350"/>
    <lineage>
        <taxon>Eukaryota</taxon>
        <taxon>Fungi</taxon>
        <taxon>Dikarya</taxon>
        <taxon>Basidiomycota</taxon>
        <taxon>Pucciniomycotina</taxon>
        <taxon>Pucciniomycetes</taxon>
        <taxon>Pucciniales</taxon>
        <taxon>Pucciniaceae</taxon>
        <taxon>Puccinia</taxon>
    </lineage>
</organism>
<reference evidence="4 5" key="1">
    <citation type="submission" date="2017-12" db="EMBL/GenBank/DDBJ databases">
        <title>Gene loss provides genomic basis for host adaptation in cereal stripe rust fungi.</title>
        <authorList>
            <person name="Xia C."/>
        </authorList>
    </citation>
    <scope>NUCLEOTIDE SEQUENCE [LARGE SCALE GENOMIC DNA]</scope>
    <source>
        <strain evidence="4 5">93TX-2</strain>
    </source>
</reference>
<keyword evidence="2" id="KW-0732">Signal</keyword>
<dbReference type="EMBL" id="PKSM01000014">
    <property type="protein sequence ID" value="POW22048.1"/>
    <property type="molecule type" value="Genomic_DNA"/>
</dbReference>
<feature type="chain" id="PRO_5015640097" description="Myb-like domain-containing protein" evidence="2">
    <location>
        <begin position="18"/>
        <end position="749"/>
    </location>
</feature>
<comment type="caution">
    <text evidence="4">The sequence shown here is derived from an EMBL/GenBank/DDBJ whole genome shotgun (WGS) entry which is preliminary data.</text>
</comment>
<dbReference type="VEuPathDB" id="FungiDB:PSTT_10895"/>